<protein>
    <submittedName>
        <fullName evidence="1">Uncharacterized protein</fullName>
    </submittedName>
</protein>
<keyword evidence="2" id="KW-1185">Reference proteome</keyword>
<name>A0ABV0JFH3_9CYAN</name>
<dbReference type="Proteomes" id="UP001464891">
    <property type="component" value="Unassembled WGS sequence"/>
</dbReference>
<dbReference type="RefSeq" id="WP_190437217.1">
    <property type="nucleotide sequence ID" value="NZ_JAMPKM010000033.1"/>
</dbReference>
<evidence type="ECO:0000313" key="2">
    <source>
        <dbReference type="Proteomes" id="UP001464891"/>
    </source>
</evidence>
<reference evidence="1 2" key="1">
    <citation type="submission" date="2022-04" db="EMBL/GenBank/DDBJ databases">
        <title>Positive selection, recombination, and allopatry shape intraspecific diversity of widespread and dominant cyanobacteria.</title>
        <authorList>
            <person name="Wei J."/>
            <person name="Shu W."/>
            <person name="Hu C."/>
        </authorList>
    </citation>
    <scope>NUCLEOTIDE SEQUENCE [LARGE SCALE GENOMIC DNA]</scope>
    <source>
        <strain evidence="1 2">GB2-A4</strain>
    </source>
</reference>
<sequence>MSEVFARVTHAHDALALQLTPCAGQLYRWLLRRKPAGRSQEFELNEFSEWTGVGRKRSYSIRHIQRSLLELAESGLVEVVRKYSGKIFKLVANHPQSDKNVAELDQNVQVGMEMSKIGASNPCSSVLSYREILETTDRPSTLPAAVKNKNQNNKEFEDQEKTLDIEPLKGLDLNAGSINLVQDAEIDHFSASGEQREILIQVEAAIAPIPLNPQIAAVVLEATLTTVQDAIALVKERKRSGEVKNPAGLLVDAIRERWKPAQSAKSVTTEFNIWYHKAYAAGLIEYFTSSDSQVTGLPSGSIGVLRHGSEVWEDWRAIATSSHFLGSS</sequence>
<gene>
    <name evidence="1" type="ORF">NC998_25965</name>
</gene>
<comment type="caution">
    <text evidence="1">The sequence shown here is derived from an EMBL/GenBank/DDBJ whole genome shotgun (WGS) entry which is preliminary data.</text>
</comment>
<evidence type="ECO:0000313" key="1">
    <source>
        <dbReference type="EMBL" id="MEP0820544.1"/>
    </source>
</evidence>
<proteinExistence type="predicted"/>
<dbReference type="EMBL" id="JAMPKM010000033">
    <property type="protein sequence ID" value="MEP0820544.1"/>
    <property type="molecule type" value="Genomic_DNA"/>
</dbReference>
<organism evidence="1 2">
    <name type="scientific">Trichocoleus desertorum GB2-A4</name>
    <dbReference type="NCBI Taxonomy" id="2933944"/>
    <lineage>
        <taxon>Bacteria</taxon>
        <taxon>Bacillati</taxon>
        <taxon>Cyanobacteriota</taxon>
        <taxon>Cyanophyceae</taxon>
        <taxon>Leptolyngbyales</taxon>
        <taxon>Trichocoleusaceae</taxon>
        <taxon>Trichocoleus</taxon>
    </lineage>
</organism>
<accession>A0ABV0JFH3</accession>